<sequence length="296" mass="34210">MGLSMIFIIMSHQPFLLSVPFKIFHFLGHFGVDAFFFLSGLGCYYSLNKRKTIDFYKRRLIRLIPIIVFCGTAKYLLTYSGLFPFSEQDLGAEAIFGFDLWFFRPLVTYYLLSPLLMHILKDYPLAKILILLYSMSLIGIYIDCLGIYFSWGMSRLPSFVIGMMIGMGKLTISENMKKYSILLPILALAFRVFALKYLSSADELITYLILSFSISYICLYSTKLVSAFRSLKLYGIIEITGLMTLELYLWHEYIFHSFILFDLPPVVSFVFALIVSYALAFMSKKIVDLVFKMQRT</sequence>
<evidence type="ECO:0000259" key="2">
    <source>
        <dbReference type="Pfam" id="PF01757"/>
    </source>
</evidence>
<dbReference type="STRING" id="742727.HMPREF9447_00483"/>
<feature type="transmembrane region" description="Helical" evidence="1">
    <location>
        <begin position="23"/>
        <end position="47"/>
    </location>
</feature>
<protein>
    <recommendedName>
        <fullName evidence="2">Acyltransferase 3 domain-containing protein</fullName>
    </recommendedName>
</protein>
<evidence type="ECO:0000313" key="4">
    <source>
        <dbReference type="Proteomes" id="UP000009872"/>
    </source>
</evidence>
<evidence type="ECO:0000313" key="3">
    <source>
        <dbReference type="EMBL" id="EKU92826.1"/>
    </source>
</evidence>
<name>K9EAH3_9BACE</name>
<comment type="caution">
    <text evidence="3">The sequence shown here is derived from an EMBL/GenBank/DDBJ whole genome shotgun (WGS) entry which is preliminary data.</text>
</comment>
<feature type="transmembrane region" description="Helical" evidence="1">
    <location>
        <begin position="204"/>
        <end position="221"/>
    </location>
</feature>
<accession>K9EAH3</accession>
<feature type="transmembrane region" description="Helical" evidence="1">
    <location>
        <begin position="124"/>
        <end position="142"/>
    </location>
</feature>
<gene>
    <name evidence="3" type="ORF">HMPREF9447_00483</name>
</gene>
<keyword evidence="1" id="KW-1133">Transmembrane helix</keyword>
<dbReference type="Proteomes" id="UP000009872">
    <property type="component" value="Unassembled WGS sequence"/>
</dbReference>
<keyword evidence="1" id="KW-0812">Transmembrane</keyword>
<dbReference type="Pfam" id="PF01757">
    <property type="entry name" value="Acyl_transf_3"/>
    <property type="match status" value="1"/>
</dbReference>
<reference evidence="3 4" key="1">
    <citation type="submission" date="2012-09" db="EMBL/GenBank/DDBJ databases">
        <title>The Genome Sequence of Bacteroides oleiciplenus YIT 12058.</title>
        <authorList>
            <consortium name="The Broad Institute Genome Sequencing Platform"/>
            <person name="Earl A."/>
            <person name="Ward D."/>
            <person name="Feldgarden M."/>
            <person name="Gevers D."/>
            <person name="Morotomi M."/>
            <person name="Walker B."/>
            <person name="Young S.K."/>
            <person name="Zeng Q."/>
            <person name="Gargeya S."/>
            <person name="Fitzgerald M."/>
            <person name="Haas B."/>
            <person name="Abouelleil A."/>
            <person name="Alvarado L."/>
            <person name="Arachchi H.M."/>
            <person name="Berlin A.M."/>
            <person name="Chapman S.B."/>
            <person name="Goldberg J."/>
            <person name="Griggs A."/>
            <person name="Gujja S."/>
            <person name="Hansen M."/>
            <person name="Howarth C."/>
            <person name="Imamovic A."/>
            <person name="Larimer J."/>
            <person name="McCowen C."/>
            <person name="Montmayeur A."/>
            <person name="Murphy C."/>
            <person name="Neiman D."/>
            <person name="Pearson M."/>
            <person name="Priest M."/>
            <person name="Roberts A."/>
            <person name="Saif S."/>
            <person name="Shea T."/>
            <person name="Sisk P."/>
            <person name="Sykes S."/>
            <person name="Wortman J."/>
            <person name="Nusbaum C."/>
            <person name="Birren B."/>
        </authorList>
    </citation>
    <scope>NUCLEOTIDE SEQUENCE [LARGE SCALE GENOMIC DNA]</scope>
    <source>
        <strain evidence="3 4">YIT 12058</strain>
    </source>
</reference>
<dbReference type="eggNOG" id="COG1835">
    <property type="taxonomic scope" value="Bacteria"/>
</dbReference>
<evidence type="ECO:0000256" key="1">
    <source>
        <dbReference type="SAM" id="Phobius"/>
    </source>
</evidence>
<keyword evidence="4" id="KW-1185">Reference proteome</keyword>
<feature type="transmembrane region" description="Helical" evidence="1">
    <location>
        <begin position="148"/>
        <end position="167"/>
    </location>
</feature>
<feature type="transmembrane region" description="Helical" evidence="1">
    <location>
        <begin position="94"/>
        <end position="112"/>
    </location>
</feature>
<dbReference type="GO" id="GO:0016747">
    <property type="term" value="F:acyltransferase activity, transferring groups other than amino-acyl groups"/>
    <property type="evidence" value="ECO:0007669"/>
    <property type="project" value="InterPro"/>
</dbReference>
<dbReference type="AlphaFoldDB" id="K9EAH3"/>
<dbReference type="EMBL" id="ADLF01000001">
    <property type="protein sequence ID" value="EKU92826.1"/>
    <property type="molecule type" value="Genomic_DNA"/>
</dbReference>
<dbReference type="HOGENOM" id="CLU_938949_0_0_10"/>
<feature type="transmembrane region" description="Helical" evidence="1">
    <location>
        <begin position="179"/>
        <end position="198"/>
    </location>
</feature>
<dbReference type="PATRIC" id="fig|742727.4.peg.486"/>
<feature type="transmembrane region" description="Helical" evidence="1">
    <location>
        <begin position="233"/>
        <end position="251"/>
    </location>
</feature>
<dbReference type="InterPro" id="IPR002656">
    <property type="entry name" value="Acyl_transf_3_dom"/>
</dbReference>
<organism evidence="3 4">
    <name type="scientific">Bacteroides oleiciplenus YIT 12058</name>
    <dbReference type="NCBI Taxonomy" id="742727"/>
    <lineage>
        <taxon>Bacteria</taxon>
        <taxon>Pseudomonadati</taxon>
        <taxon>Bacteroidota</taxon>
        <taxon>Bacteroidia</taxon>
        <taxon>Bacteroidales</taxon>
        <taxon>Bacteroidaceae</taxon>
        <taxon>Bacteroides</taxon>
    </lineage>
</organism>
<proteinExistence type="predicted"/>
<keyword evidence="1" id="KW-0472">Membrane</keyword>
<feature type="transmembrane region" description="Helical" evidence="1">
    <location>
        <begin position="263"/>
        <end position="283"/>
    </location>
</feature>
<feature type="transmembrane region" description="Helical" evidence="1">
    <location>
        <begin position="59"/>
        <end position="82"/>
    </location>
</feature>
<feature type="domain" description="Acyltransferase 3" evidence="2">
    <location>
        <begin position="2"/>
        <end position="281"/>
    </location>
</feature>